<dbReference type="EMBL" id="MCGR01000001">
    <property type="protein sequence ID" value="ORY92408.1"/>
    <property type="molecule type" value="Genomic_DNA"/>
</dbReference>
<proteinExistence type="predicted"/>
<comment type="caution">
    <text evidence="2">The sequence shown here is derived from an EMBL/GenBank/DDBJ whole genome shotgun (WGS) entry which is preliminary data.</text>
</comment>
<dbReference type="AlphaFoldDB" id="A0A1Y2G768"/>
<organism evidence="2 3">
    <name type="scientific">Leucosporidium creatinivorum</name>
    <dbReference type="NCBI Taxonomy" id="106004"/>
    <lineage>
        <taxon>Eukaryota</taxon>
        <taxon>Fungi</taxon>
        <taxon>Dikarya</taxon>
        <taxon>Basidiomycota</taxon>
        <taxon>Pucciniomycotina</taxon>
        <taxon>Microbotryomycetes</taxon>
        <taxon>Leucosporidiales</taxon>
        <taxon>Leucosporidium</taxon>
    </lineage>
</organism>
<accession>A0A1Y2G768</accession>
<evidence type="ECO:0000313" key="3">
    <source>
        <dbReference type="Proteomes" id="UP000193467"/>
    </source>
</evidence>
<evidence type="ECO:0000256" key="1">
    <source>
        <dbReference type="SAM" id="MobiDB-lite"/>
    </source>
</evidence>
<feature type="compositionally biased region" description="Low complexity" evidence="1">
    <location>
        <begin position="186"/>
        <end position="202"/>
    </location>
</feature>
<dbReference type="Proteomes" id="UP000193467">
    <property type="component" value="Unassembled WGS sequence"/>
</dbReference>
<protein>
    <submittedName>
        <fullName evidence="2">Uncharacterized protein</fullName>
    </submittedName>
</protein>
<dbReference type="InParanoid" id="A0A1Y2G768"/>
<sequence>MEPALRSAFGSKKNVVPAEPEGSLEDFNTYHHVIELLLAFTNLWTRTPYFLAAEPAFHSISTDLASRAYMTLVVYRQETPCAEQTTKLLELWEGRVDDYHPIAGLMEDHHWRSTARRAAGTLKCRDIIENKIRQVNRRMVPAPNLSLSHAQLTTCAAVYLAYERGMSNLTRWQRAVLLDHHGVPQSSSMSSLGHHHLPSLTSRQQERSGVSEEGLRARWA</sequence>
<reference evidence="2 3" key="1">
    <citation type="submission" date="2016-07" db="EMBL/GenBank/DDBJ databases">
        <title>Pervasive Adenine N6-methylation of Active Genes in Fungi.</title>
        <authorList>
            <consortium name="DOE Joint Genome Institute"/>
            <person name="Mondo S.J."/>
            <person name="Dannebaum R.O."/>
            <person name="Kuo R.C."/>
            <person name="Labutti K."/>
            <person name="Haridas S."/>
            <person name="Kuo A."/>
            <person name="Salamov A."/>
            <person name="Ahrendt S.R."/>
            <person name="Lipzen A."/>
            <person name="Sullivan W."/>
            <person name="Andreopoulos W.B."/>
            <person name="Clum A."/>
            <person name="Lindquist E."/>
            <person name="Daum C."/>
            <person name="Ramamoorthy G.K."/>
            <person name="Gryganskyi A."/>
            <person name="Culley D."/>
            <person name="Magnuson J.K."/>
            <person name="James T.Y."/>
            <person name="O'Malley M.A."/>
            <person name="Stajich J.E."/>
            <person name="Spatafora J.W."/>
            <person name="Visel A."/>
            <person name="Grigoriev I.V."/>
        </authorList>
    </citation>
    <scope>NUCLEOTIDE SEQUENCE [LARGE SCALE GENOMIC DNA]</scope>
    <source>
        <strain evidence="2 3">62-1032</strain>
    </source>
</reference>
<name>A0A1Y2G768_9BASI</name>
<keyword evidence="3" id="KW-1185">Reference proteome</keyword>
<evidence type="ECO:0000313" key="2">
    <source>
        <dbReference type="EMBL" id="ORY92408.1"/>
    </source>
</evidence>
<gene>
    <name evidence="2" type="ORF">BCR35DRAFT_327531</name>
</gene>
<feature type="compositionally biased region" description="Basic and acidic residues" evidence="1">
    <location>
        <begin position="204"/>
        <end position="220"/>
    </location>
</feature>
<feature type="region of interest" description="Disordered" evidence="1">
    <location>
        <begin position="184"/>
        <end position="220"/>
    </location>
</feature>